<evidence type="ECO:0000256" key="9">
    <source>
        <dbReference type="NCBIfam" id="TIGR02920"/>
    </source>
</evidence>
<feature type="transmembrane region" description="Helical" evidence="8">
    <location>
        <begin position="12"/>
        <end position="30"/>
    </location>
</feature>
<feature type="transmembrane region" description="Helical" evidence="8">
    <location>
        <begin position="246"/>
        <end position="268"/>
    </location>
</feature>
<protein>
    <recommendedName>
        <fullName evidence="8 9">Accessory Sec system protein translocase subunit SecY2</fullName>
    </recommendedName>
</protein>
<dbReference type="InterPro" id="IPR002208">
    <property type="entry name" value="SecY/SEC61-alpha"/>
</dbReference>
<evidence type="ECO:0000256" key="6">
    <source>
        <dbReference type="ARBA" id="ARBA00023010"/>
    </source>
</evidence>
<comment type="function">
    <text evidence="8">Part of the accessory SecA2/SecY2 system specifically required for export of possible cell wall proteins. The central subunit of a protein translocation channel.</text>
</comment>
<feature type="transmembrane region" description="Helical" evidence="8">
    <location>
        <begin position="131"/>
        <end position="152"/>
    </location>
</feature>
<dbReference type="PANTHER" id="PTHR10906">
    <property type="entry name" value="SECY/SEC61-ALPHA FAMILY MEMBER"/>
    <property type="match status" value="1"/>
</dbReference>
<keyword evidence="2 8" id="KW-1003">Cell membrane</keyword>
<keyword evidence="11" id="KW-1185">Reference proteome</keyword>
<evidence type="ECO:0000256" key="4">
    <source>
        <dbReference type="ARBA" id="ARBA00022927"/>
    </source>
</evidence>
<comment type="similarity">
    <text evidence="8">Belongs to the SecY/SEC61-alpha family. SecY2 subfamily.</text>
</comment>
<feature type="transmembrane region" description="Helical" evidence="8">
    <location>
        <begin position="159"/>
        <end position="177"/>
    </location>
</feature>
<dbReference type="Pfam" id="PF00344">
    <property type="entry name" value="SecY"/>
    <property type="match status" value="1"/>
</dbReference>
<dbReference type="Proteomes" id="UP000677616">
    <property type="component" value="Chromosome"/>
</dbReference>
<accession>A0ABX7YLT9</accession>
<evidence type="ECO:0000313" key="10">
    <source>
        <dbReference type="EMBL" id="QUE54665.1"/>
    </source>
</evidence>
<proteinExistence type="inferred from homology"/>
<dbReference type="SUPFAM" id="SSF103491">
    <property type="entry name" value="Preprotein translocase SecY subunit"/>
    <property type="match status" value="1"/>
</dbReference>
<evidence type="ECO:0000313" key="11">
    <source>
        <dbReference type="Proteomes" id="UP000677616"/>
    </source>
</evidence>
<evidence type="ECO:0000256" key="1">
    <source>
        <dbReference type="ARBA" id="ARBA00022448"/>
    </source>
</evidence>
<dbReference type="InterPro" id="IPR023201">
    <property type="entry name" value="SecY_dom_sf"/>
</dbReference>
<feature type="transmembrane region" description="Helical" evidence="8">
    <location>
        <begin position="189"/>
        <end position="210"/>
    </location>
</feature>
<comment type="subunit">
    <text evidence="8">Component of the accessory SecA2/SecY2 protein translocase complex required to export cell wall proteins. May form heterotrimers with SecE and SecG subunits.</text>
</comment>
<keyword evidence="3 8" id="KW-0812">Transmembrane</keyword>
<feature type="transmembrane region" description="Helical" evidence="8">
    <location>
        <begin position="62"/>
        <end position="82"/>
    </location>
</feature>
<dbReference type="NCBIfam" id="TIGR02920">
    <property type="entry name" value="acc_sec_Y2"/>
    <property type="match status" value="1"/>
</dbReference>
<reference evidence="10 11" key="1">
    <citation type="submission" date="2021-04" db="EMBL/GenBank/DDBJ databases">
        <title>Complete genome sequence of a novel Streptococcus species.</title>
        <authorList>
            <person name="Teng J.L.L."/>
        </authorList>
    </citation>
    <scope>NUCLEOTIDE SEQUENCE [LARGE SCALE GENOMIC DNA]</scope>
    <source>
        <strain evidence="10 11">HKU75</strain>
    </source>
</reference>
<keyword evidence="5 8" id="KW-1133">Transmembrane helix</keyword>
<evidence type="ECO:0000256" key="2">
    <source>
        <dbReference type="ARBA" id="ARBA00022475"/>
    </source>
</evidence>
<dbReference type="PIRSF" id="PIRSF004557">
    <property type="entry name" value="SecY"/>
    <property type="match status" value="1"/>
</dbReference>
<evidence type="ECO:0000256" key="8">
    <source>
        <dbReference type="HAMAP-Rule" id="MF_01466"/>
    </source>
</evidence>
<feature type="transmembrane region" description="Helical" evidence="8">
    <location>
        <begin position="288"/>
        <end position="308"/>
    </location>
</feature>
<sequence length="407" mass="44986">MKKILYAHPIIQRVMASVFIVAIFILGRYIPLPFLKLESYLTPHQSNLSWAAHLTGGDLSQIGLFSLGLSPWMYASILMTLFSIGQKGKTISPQSAEYRKNGLMLIIAAIQGLGVAISLDYGTTDKTQQLPLIGMVAVILVAGAFVIAWLIGLNTAYGFAGPSLLVLVSILVGQFRVLPLMADLAADGYLFYLLGIGLWCLMSIYITVVLEKAEYRIAVQRISIKNSLAKEAYMPVKLNLAGGMPFMYAMTLLTFPNYLLALLAYLLPNHSESILSFGRFFSFLTLEGLLVYMVILLVLTLSFAFMNLNPTDKARELRKTGDYIPGIRPGRPTRDYLTRIVWSLGVLNGLFLIVMGGLPLFLILFLPVLQPVVGFPGVVLMTVGIVLSIILEVEMMRLKKRYTGLFQ</sequence>
<feature type="transmembrane region" description="Helical" evidence="8">
    <location>
        <begin position="102"/>
        <end position="119"/>
    </location>
</feature>
<dbReference type="PRINTS" id="PR00303">
    <property type="entry name" value="SECYTRNLCASE"/>
</dbReference>
<dbReference type="EMBL" id="CP073084">
    <property type="protein sequence ID" value="QUE54665.1"/>
    <property type="molecule type" value="Genomic_DNA"/>
</dbReference>
<comment type="subcellular location">
    <subcellularLocation>
        <location evidence="8">Cell membrane</location>
        <topology evidence="8">Multi-pass membrane protein</topology>
    </subcellularLocation>
</comment>
<dbReference type="InterPro" id="IPR014269">
    <property type="entry name" value="SecY2"/>
</dbReference>
<keyword evidence="1 8" id="KW-0813">Transport</keyword>
<gene>
    <name evidence="8 10" type="primary">secY2</name>
    <name evidence="10" type="ORF">INT76_01890</name>
</gene>
<name>A0ABX7YLT9_9STRE</name>
<organism evidence="10 11">
    <name type="scientific">Streptococcus oriscaviae</name>
    <dbReference type="NCBI Taxonomy" id="2781599"/>
    <lineage>
        <taxon>Bacteria</taxon>
        <taxon>Bacillati</taxon>
        <taxon>Bacillota</taxon>
        <taxon>Bacilli</taxon>
        <taxon>Lactobacillales</taxon>
        <taxon>Streptococcaceae</taxon>
        <taxon>Streptococcus</taxon>
    </lineage>
</organism>
<keyword evidence="7 8" id="KW-0472">Membrane</keyword>
<evidence type="ECO:0000256" key="3">
    <source>
        <dbReference type="ARBA" id="ARBA00022692"/>
    </source>
</evidence>
<feature type="transmembrane region" description="Helical" evidence="8">
    <location>
        <begin position="340"/>
        <end position="366"/>
    </location>
</feature>
<feature type="transmembrane region" description="Helical" evidence="8">
    <location>
        <begin position="372"/>
        <end position="391"/>
    </location>
</feature>
<keyword evidence="4 8" id="KW-0653">Protein transport</keyword>
<keyword evidence="6 8" id="KW-0811">Translocation</keyword>
<dbReference type="Gene3D" id="1.10.3370.10">
    <property type="entry name" value="SecY subunit domain"/>
    <property type="match status" value="1"/>
</dbReference>
<evidence type="ECO:0000256" key="7">
    <source>
        <dbReference type="ARBA" id="ARBA00023136"/>
    </source>
</evidence>
<dbReference type="RefSeq" id="WP_212571579.1">
    <property type="nucleotide sequence ID" value="NZ_CP073084.1"/>
</dbReference>
<evidence type="ECO:0000256" key="5">
    <source>
        <dbReference type="ARBA" id="ARBA00022989"/>
    </source>
</evidence>
<dbReference type="HAMAP" id="MF_01466">
    <property type="entry name" value="SecY2"/>
    <property type="match status" value="1"/>
</dbReference>